<gene>
    <name evidence="2" type="ORF">HNQ77_003945</name>
</gene>
<reference evidence="2 3" key="1">
    <citation type="submission" date="2020-08" db="EMBL/GenBank/DDBJ databases">
        <title>Genomic Encyclopedia of Type Strains, Phase IV (KMG-IV): sequencing the most valuable type-strain genomes for metagenomic binning, comparative biology and taxonomic classification.</title>
        <authorList>
            <person name="Goeker M."/>
        </authorList>
    </citation>
    <scope>NUCLEOTIDE SEQUENCE [LARGE SCALE GENOMIC DNA]</scope>
    <source>
        <strain evidence="2 3">DSM 103733</strain>
    </source>
</reference>
<accession>A0A841JZA3</accession>
<comment type="caution">
    <text evidence="2">The sequence shown here is derived from an EMBL/GenBank/DDBJ whole genome shotgun (WGS) entry which is preliminary data.</text>
</comment>
<feature type="transmembrane region" description="Helical" evidence="1">
    <location>
        <begin position="45"/>
        <end position="61"/>
    </location>
</feature>
<keyword evidence="3" id="KW-1185">Reference proteome</keyword>
<sequence>MRNAWLFPLTHWNWKAALITAICRAAACMAALWHSPLYAREHFGAVEAAYVLLTAGVFSAWQQQALDVKPRQLAWSITVLAIPLGSLAADAGLHLWLDHGNMRALGIGALIVTVVSAMFHWHVMRNGALLVGSESRPFIDDMKRMPQLVASFVTEPLQSLMARIRPEPIAAENEELEVA</sequence>
<feature type="transmembrane region" description="Helical" evidence="1">
    <location>
        <begin position="73"/>
        <end position="97"/>
    </location>
</feature>
<name>A0A841JZA3_9BACT</name>
<dbReference type="OrthoDB" id="118112at2"/>
<dbReference type="EMBL" id="JACHEK010000008">
    <property type="protein sequence ID" value="MBB6145975.1"/>
    <property type="molecule type" value="Genomic_DNA"/>
</dbReference>
<protein>
    <submittedName>
        <fullName evidence="2">Uncharacterized protein</fullName>
    </submittedName>
</protein>
<dbReference type="AlphaFoldDB" id="A0A841JZA3"/>
<keyword evidence="1" id="KW-0472">Membrane</keyword>
<feature type="transmembrane region" description="Helical" evidence="1">
    <location>
        <begin position="12"/>
        <end position="33"/>
    </location>
</feature>
<organism evidence="2 3">
    <name type="scientific">Silvibacterium bohemicum</name>
    <dbReference type="NCBI Taxonomy" id="1577686"/>
    <lineage>
        <taxon>Bacteria</taxon>
        <taxon>Pseudomonadati</taxon>
        <taxon>Acidobacteriota</taxon>
        <taxon>Terriglobia</taxon>
        <taxon>Terriglobales</taxon>
        <taxon>Acidobacteriaceae</taxon>
        <taxon>Silvibacterium</taxon>
    </lineage>
</organism>
<dbReference type="RefSeq" id="WP_050060973.1">
    <property type="nucleotide sequence ID" value="NZ_JACHEK010000008.1"/>
</dbReference>
<evidence type="ECO:0000313" key="2">
    <source>
        <dbReference type="EMBL" id="MBB6145975.1"/>
    </source>
</evidence>
<evidence type="ECO:0000256" key="1">
    <source>
        <dbReference type="SAM" id="Phobius"/>
    </source>
</evidence>
<keyword evidence="1" id="KW-1133">Transmembrane helix</keyword>
<feature type="transmembrane region" description="Helical" evidence="1">
    <location>
        <begin position="104"/>
        <end position="123"/>
    </location>
</feature>
<keyword evidence="1" id="KW-0812">Transmembrane</keyword>
<proteinExistence type="predicted"/>
<dbReference type="Proteomes" id="UP000538666">
    <property type="component" value="Unassembled WGS sequence"/>
</dbReference>
<evidence type="ECO:0000313" key="3">
    <source>
        <dbReference type="Proteomes" id="UP000538666"/>
    </source>
</evidence>